<dbReference type="Proteomes" id="UP000306229">
    <property type="component" value="Chromosome"/>
</dbReference>
<keyword evidence="3" id="KW-1185">Reference proteome</keyword>
<name>A0A5B7TYZ7_9FLAO</name>
<protein>
    <submittedName>
        <fullName evidence="2">S8 family peptidase</fullName>
    </submittedName>
</protein>
<sequence length="838" mass="95280">MTDQTPLRHIKIEGYSQTRDYISPRRGNSPPIKIRDRRVHGSRIQQHINSIKKQFDSLKEIDLPDGIVRDDAVYVEFISDYDFELAFDSLNSDAAIPKFQLLNIKKETTEDGSRYRVNVMLTEGGISHFLIKVNEYISENTRYKGKETETPKNNKLISNIESIQLATLEAFWTEPRENPFPEENDIVWWEVWFRKKKGIEPASEYNKIIYQLGLVDAQISEQELIFPEHFIKLVKASPRQLSESLFLLDNLAELRKPKETADFFTNLNISEKEDAVNELKSRIENHTTKNSVAICILDAGVQKQHPLLRDFIPNSNLFSYKLDSWGTHDSGSGIEGGHGTGMAGLALYGDLTAAFSSTSNIQIYHQLESVKFINKPDPHNPLFYGAVTLEAVNTPIVSAPFRPRIYCMAVTDKDQAYYGRPSSWSASLDKITFGSEDENLEKQLFFVSGGNVIIETPSEFPDKNVLESVHDPAQAFNAITVGAYTEMDTIDYNEFPDSELLAESGGMSPANSTSVIWENDWAIKPDIVMEGGNLINQRGDIVTSHSLRLLTIHKNYRSNLLQTFGDTSAATALASRFAARLKNEYPGLWQETIRGLMIHSSDWTQTMLGGKSIQDVASFNKDEKRNLLRSFGYGVPNLEKALYSAKNSLTLIAEKEIKPFKKEGNIKFNDIHYFELPWPAEVLQDSLGETDVKLNITLSYFIEPNPGSRKYSNKFSYQSHGLRFNVIKPNEDVETFHKRVNKNTREEGESGFSGESWIIKEQYRNKGSIHRDFWIGSGADLATRNQIAVYPVSGWYRMRKKLEMYDSSVRYSLIITIEAPKIDVDIYTPIRVLIPIEV</sequence>
<evidence type="ECO:0000313" key="3">
    <source>
        <dbReference type="Proteomes" id="UP000306229"/>
    </source>
</evidence>
<dbReference type="GO" id="GO:0004252">
    <property type="term" value="F:serine-type endopeptidase activity"/>
    <property type="evidence" value="ECO:0007669"/>
    <property type="project" value="InterPro"/>
</dbReference>
<dbReference type="InterPro" id="IPR000209">
    <property type="entry name" value="Peptidase_S8/S53_dom"/>
</dbReference>
<dbReference type="InterPro" id="IPR034074">
    <property type="entry name" value="Y4bN_pept_dom"/>
</dbReference>
<dbReference type="GO" id="GO:0006508">
    <property type="term" value="P:proteolysis"/>
    <property type="evidence" value="ECO:0007669"/>
    <property type="project" value="InterPro"/>
</dbReference>
<evidence type="ECO:0000259" key="1">
    <source>
        <dbReference type="Pfam" id="PF00082"/>
    </source>
</evidence>
<dbReference type="EMBL" id="CP040749">
    <property type="protein sequence ID" value="QCX40604.1"/>
    <property type="molecule type" value="Genomic_DNA"/>
</dbReference>
<feature type="domain" description="Peptidase S8/S53" evidence="1">
    <location>
        <begin position="290"/>
        <end position="634"/>
    </location>
</feature>
<proteinExistence type="predicted"/>
<evidence type="ECO:0000313" key="2">
    <source>
        <dbReference type="EMBL" id="QCX40604.1"/>
    </source>
</evidence>
<accession>A0A5B7TYZ7</accession>
<dbReference type="InterPro" id="IPR036852">
    <property type="entry name" value="Peptidase_S8/S53_dom_sf"/>
</dbReference>
<dbReference type="SUPFAM" id="SSF52743">
    <property type="entry name" value="Subtilisin-like"/>
    <property type="match status" value="1"/>
</dbReference>
<gene>
    <name evidence="2" type="ORF">FF125_19970</name>
</gene>
<dbReference type="OrthoDB" id="1100338at2"/>
<dbReference type="AlphaFoldDB" id="A0A5B7TYZ7"/>
<dbReference type="KEGG" id="fbe:FF125_19970"/>
<dbReference type="RefSeq" id="WP_138951747.1">
    <property type="nucleotide sequence ID" value="NZ_CP040749.1"/>
</dbReference>
<reference evidence="2 3" key="1">
    <citation type="submission" date="2019-05" db="EMBL/GenBank/DDBJ databases">
        <title>Algicella ahnfeltiae gen. nov., sp. nov., a novel marine bacterium of the family Flavobacteriaceae isolated from a red alga.</title>
        <authorList>
            <person name="Nedashkovskaya O.I."/>
            <person name="Kukhlevskiy A.D."/>
            <person name="Kim S.-G."/>
            <person name="Zhukova N.V."/>
            <person name="Mikhailov V.V."/>
        </authorList>
    </citation>
    <scope>NUCLEOTIDE SEQUENCE [LARGE SCALE GENOMIC DNA]</scope>
    <source>
        <strain evidence="2 3">10Alg115</strain>
    </source>
</reference>
<dbReference type="CDD" id="cd04847">
    <property type="entry name" value="Peptidases_S8_Subtilisin_like_2"/>
    <property type="match status" value="1"/>
</dbReference>
<dbReference type="Pfam" id="PF00082">
    <property type="entry name" value="Peptidase_S8"/>
    <property type="match status" value="1"/>
</dbReference>
<dbReference type="Gene3D" id="3.40.50.200">
    <property type="entry name" value="Peptidase S8/S53 domain"/>
    <property type="match status" value="1"/>
</dbReference>
<organism evidence="2 3">
    <name type="scientific">Aureibaculum algae</name>
    <dbReference type="NCBI Taxonomy" id="2584122"/>
    <lineage>
        <taxon>Bacteria</taxon>
        <taxon>Pseudomonadati</taxon>
        <taxon>Bacteroidota</taxon>
        <taxon>Flavobacteriia</taxon>
        <taxon>Flavobacteriales</taxon>
        <taxon>Flavobacteriaceae</taxon>
        <taxon>Aureibaculum</taxon>
    </lineage>
</organism>